<dbReference type="EMBL" id="FWFW01000012">
    <property type="protein sequence ID" value="SLN61031.1"/>
    <property type="molecule type" value="Genomic_DNA"/>
</dbReference>
<dbReference type="GO" id="GO:0005737">
    <property type="term" value="C:cytoplasm"/>
    <property type="evidence" value="ECO:0007669"/>
    <property type="project" value="TreeGrafter"/>
</dbReference>
<gene>
    <name evidence="2" type="ORF">PAM7971_03146</name>
</gene>
<dbReference type="RefSeq" id="WP_085850243.1">
    <property type="nucleotide sequence ID" value="NZ_FNZV01000012.1"/>
</dbReference>
<dbReference type="SUPFAM" id="SSF47616">
    <property type="entry name" value="GST C-terminal domain-like"/>
    <property type="match status" value="1"/>
</dbReference>
<accession>A0A1Y5TD45</accession>
<dbReference type="Gene3D" id="1.20.1050.10">
    <property type="match status" value="1"/>
</dbReference>
<dbReference type="STRING" id="658057.SAMN04488032_11254"/>
<keyword evidence="3" id="KW-1185">Reference proteome</keyword>
<feature type="domain" description="GST N-terminal" evidence="1">
    <location>
        <begin position="7"/>
        <end position="85"/>
    </location>
</feature>
<dbReference type="CDD" id="cd03196">
    <property type="entry name" value="GST_C_5"/>
    <property type="match status" value="1"/>
</dbReference>
<dbReference type="Proteomes" id="UP000193307">
    <property type="component" value="Unassembled WGS sequence"/>
</dbReference>
<evidence type="ECO:0000259" key="1">
    <source>
        <dbReference type="PROSITE" id="PS50404"/>
    </source>
</evidence>
<dbReference type="Pfam" id="PF13410">
    <property type="entry name" value="GST_C_2"/>
    <property type="match status" value="1"/>
</dbReference>
<dbReference type="Gene3D" id="3.40.30.10">
    <property type="entry name" value="Glutaredoxin"/>
    <property type="match status" value="1"/>
</dbReference>
<evidence type="ECO:0000313" key="3">
    <source>
        <dbReference type="Proteomes" id="UP000193307"/>
    </source>
</evidence>
<dbReference type="AlphaFoldDB" id="A0A1Y5TD45"/>
<dbReference type="PANTHER" id="PTHR43968:SF6">
    <property type="entry name" value="GLUTATHIONE S-TRANSFERASE OMEGA"/>
    <property type="match status" value="1"/>
</dbReference>
<dbReference type="SUPFAM" id="SSF52833">
    <property type="entry name" value="Thioredoxin-like"/>
    <property type="match status" value="1"/>
</dbReference>
<organism evidence="2 3">
    <name type="scientific">Pacificibacter marinus</name>
    <dbReference type="NCBI Taxonomy" id="658057"/>
    <lineage>
        <taxon>Bacteria</taxon>
        <taxon>Pseudomonadati</taxon>
        <taxon>Pseudomonadota</taxon>
        <taxon>Alphaproteobacteria</taxon>
        <taxon>Rhodobacterales</taxon>
        <taxon>Roseobacteraceae</taxon>
        <taxon>Pacificibacter</taxon>
    </lineage>
</organism>
<dbReference type="PROSITE" id="PS51354">
    <property type="entry name" value="GLUTAREDOXIN_2"/>
    <property type="match status" value="1"/>
</dbReference>
<dbReference type="PROSITE" id="PS50404">
    <property type="entry name" value="GST_NTER"/>
    <property type="match status" value="1"/>
</dbReference>
<dbReference type="InterPro" id="IPR040079">
    <property type="entry name" value="Glutathione_S-Trfase"/>
</dbReference>
<dbReference type="InterPro" id="IPR036282">
    <property type="entry name" value="Glutathione-S-Trfase_C_sf"/>
</dbReference>
<proteinExistence type="predicted"/>
<evidence type="ECO:0000313" key="2">
    <source>
        <dbReference type="EMBL" id="SLN61031.1"/>
    </source>
</evidence>
<dbReference type="InterPro" id="IPR004045">
    <property type="entry name" value="Glutathione_S-Trfase_N"/>
</dbReference>
<name>A0A1Y5TD45_9RHOB</name>
<protein>
    <recommendedName>
        <fullName evidence="1">GST N-terminal domain-containing protein</fullName>
    </recommendedName>
</protein>
<dbReference type="SFLD" id="SFLDS00019">
    <property type="entry name" value="Glutathione_Transferase_(cytos"/>
    <property type="match status" value="1"/>
</dbReference>
<dbReference type="InterPro" id="IPR036249">
    <property type="entry name" value="Thioredoxin-like_sf"/>
</dbReference>
<sequence length="222" mass="25545">MTHDTLAMPVLYNFRRCPYAMRARLALLSAGITVEVREIILRDKPAHMLELSPKGTVPVLWLGDRVIDESRDIMDWALGQNDPDGWLNMPSEGAAWIAKIEGPFKNALDRYKYATRFENIDAKVERGIAREILGTVDAQLRQRKWLFGDRPCLADMATITFVRQFANVDRSWFDAEPWDGVKRWLEQFLDSQMFADIMGKYPLWHAGAAVQTFPKSLDLTHF</sequence>
<dbReference type="Pfam" id="PF13417">
    <property type="entry name" value="GST_N_3"/>
    <property type="match status" value="1"/>
</dbReference>
<dbReference type="OrthoDB" id="9813092at2"/>
<dbReference type="PANTHER" id="PTHR43968">
    <property type="match status" value="1"/>
</dbReference>
<reference evidence="2 3" key="1">
    <citation type="submission" date="2017-03" db="EMBL/GenBank/DDBJ databases">
        <authorList>
            <person name="Afonso C.L."/>
            <person name="Miller P.J."/>
            <person name="Scott M.A."/>
            <person name="Spackman E."/>
            <person name="Goraichik I."/>
            <person name="Dimitrov K.M."/>
            <person name="Suarez D.L."/>
            <person name="Swayne D.E."/>
        </authorList>
    </citation>
    <scope>NUCLEOTIDE SEQUENCE [LARGE SCALE GENOMIC DNA]</scope>
    <source>
        <strain evidence="2 3">CECT 7971</strain>
    </source>
</reference>
<dbReference type="InterPro" id="IPR050983">
    <property type="entry name" value="GST_Omega/HSP26"/>
</dbReference>